<dbReference type="AlphaFoldDB" id="A0A1F7IES8"/>
<feature type="domain" description="Peptidase S33 tripeptidyl aminopeptidase-like C-terminal" evidence="3">
    <location>
        <begin position="180"/>
        <end position="237"/>
    </location>
</feature>
<evidence type="ECO:0000259" key="2">
    <source>
        <dbReference type="Pfam" id="PF00561"/>
    </source>
</evidence>
<dbReference type="STRING" id="1802055.A3A74_02545"/>
<dbReference type="InterPro" id="IPR013595">
    <property type="entry name" value="Pept_S33_TAP-like_C"/>
</dbReference>
<keyword evidence="1" id="KW-0378">Hydrolase</keyword>
<sequence>MILNLNGLSVNYEIKGEGNPILIVHGWGGNIKSLESLTESLSKKYKTISVDLPGFGQSDNPDPNWGVEEYAKLLIKIIDNFKLKPVVYFGHSFGGALGIYLAAKYPTCIKKLILSGASYKRNKPSSTILSQLFKRLPPVIKKIIYKILYPQSELFEIPSLEANFRKIVTQDLTPVLESIRIPTLILWGEDDIQTPVEQAKELHEKIKNSKLKIFPEIGHNLPLKYPELVYSAINKFL</sequence>
<dbReference type="Pfam" id="PF00561">
    <property type="entry name" value="Abhydrolase_1"/>
    <property type="match status" value="1"/>
</dbReference>
<evidence type="ECO:0000313" key="5">
    <source>
        <dbReference type="Proteomes" id="UP000179270"/>
    </source>
</evidence>
<dbReference type="GO" id="GO:0016020">
    <property type="term" value="C:membrane"/>
    <property type="evidence" value="ECO:0007669"/>
    <property type="project" value="TreeGrafter"/>
</dbReference>
<dbReference type="InterPro" id="IPR029058">
    <property type="entry name" value="AB_hydrolase_fold"/>
</dbReference>
<dbReference type="PANTHER" id="PTHR43798:SF31">
    <property type="entry name" value="AB HYDROLASE SUPERFAMILY PROTEIN YCLE"/>
    <property type="match status" value="1"/>
</dbReference>
<dbReference type="Pfam" id="PF08386">
    <property type="entry name" value="Abhydrolase_4"/>
    <property type="match status" value="1"/>
</dbReference>
<proteinExistence type="predicted"/>
<dbReference type="InterPro" id="IPR050266">
    <property type="entry name" value="AB_hydrolase_sf"/>
</dbReference>
<evidence type="ECO:0000259" key="3">
    <source>
        <dbReference type="Pfam" id="PF08386"/>
    </source>
</evidence>
<organism evidence="4 5">
    <name type="scientific">Candidatus Roizmanbacteria bacterium RIFCSPLOWO2_01_FULL_35_13</name>
    <dbReference type="NCBI Taxonomy" id="1802055"/>
    <lineage>
        <taxon>Bacteria</taxon>
        <taxon>Candidatus Roizmaniibacteriota</taxon>
    </lineage>
</organism>
<accession>A0A1F7IES8</accession>
<dbReference type="InterPro" id="IPR000073">
    <property type="entry name" value="AB_hydrolase_1"/>
</dbReference>
<protein>
    <recommendedName>
        <fullName evidence="6">AB hydrolase-1 domain-containing protein</fullName>
    </recommendedName>
</protein>
<gene>
    <name evidence="4" type="ORF">A3A74_02545</name>
</gene>
<feature type="domain" description="AB hydrolase-1" evidence="2">
    <location>
        <begin position="19"/>
        <end position="123"/>
    </location>
</feature>
<comment type="caution">
    <text evidence="4">The sequence shown here is derived from an EMBL/GenBank/DDBJ whole genome shotgun (WGS) entry which is preliminary data.</text>
</comment>
<dbReference type="GO" id="GO:0016787">
    <property type="term" value="F:hydrolase activity"/>
    <property type="evidence" value="ECO:0007669"/>
    <property type="project" value="UniProtKB-KW"/>
</dbReference>
<dbReference type="Proteomes" id="UP000179270">
    <property type="component" value="Unassembled WGS sequence"/>
</dbReference>
<dbReference type="PRINTS" id="PR00111">
    <property type="entry name" value="ABHYDROLASE"/>
</dbReference>
<name>A0A1F7IES8_9BACT</name>
<dbReference type="EMBL" id="MGAF01000015">
    <property type="protein sequence ID" value="OGK41869.1"/>
    <property type="molecule type" value="Genomic_DNA"/>
</dbReference>
<evidence type="ECO:0000256" key="1">
    <source>
        <dbReference type="ARBA" id="ARBA00022801"/>
    </source>
</evidence>
<dbReference type="PANTHER" id="PTHR43798">
    <property type="entry name" value="MONOACYLGLYCEROL LIPASE"/>
    <property type="match status" value="1"/>
</dbReference>
<reference evidence="4 5" key="1">
    <citation type="journal article" date="2016" name="Nat. Commun.">
        <title>Thousands of microbial genomes shed light on interconnected biogeochemical processes in an aquifer system.</title>
        <authorList>
            <person name="Anantharaman K."/>
            <person name="Brown C.T."/>
            <person name="Hug L.A."/>
            <person name="Sharon I."/>
            <person name="Castelle C.J."/>
            <person name="Probst A.J."/>
            <person name="Thomas B.C."/>
            <person name="Singh A."/>
            <person name="Wilkins M.J."/>
            <person name="Karaoz U."/>
            <person name="Brodie E.L."/>
            <person name="Williams K.H."/>
            <person name="Hubbard S.S."/>
            <person name="Banfield J.F."/>
        </authorList>
    </citation>
    <scope>NUCLEOTIDE SEQUENCE [LARGE SCALE GENOMIC DNA]</scope>
</reference>
<dbReference type="Gene3D" id="3.40.50.1820">
    <property type="entry name" value="alpha/beta hydrolase"/>
    <property type="match status" value="1"/>
</dbReference>
<dbReference type="SUPFAM" id="SSF53474">
    <property type="entry name" value="alpha/beta-Hydrolases"/>
    <property type="match status" value="1"/>
</dbReference>
<evidence type="ECO:0008006" key="6">
    <source>
        <dbReference type="Google" id="ProtNLM"/>
    </source>
</evidence>
<evidence type="ECO:0000313" key="4">
    <source>
        <dbReference type="EMBL" id="OGK41869.1"/>
    </source>
</evidence>